<dbReference type="Gene3D" id="3.40.720.10">
    <property type="entry name" value="Alkaline Phosphatase, subunit A"/>
    <property type="match status" value="1"/>
</dbReference>
<evidence type="ECO:0000256" key="6">
    <source>
        <dbReference type="ARBA" id="ARBA00022837"/>
    </source>
</evidence>
<dbReference type="RefSeq" id="WP_237856457.1">
    <property type="nucleotide sequence ID" value="NZ_JAKLWS010000050.1"/>
</dbReference>
<dbReference type="InterPro" id="IPR017850">
    <property type="entry name" value="Alkaline_phosphatase_core_sf"/>
</dbReference>
<evidence type="ECO:0000256" key="1">
    <source>
        <dbReference type="ARBA" id="ARBA00001913"/>
    </source>
</evidence>
<evidence type="ECO:0000256" key="4">
    <source>
        <dbReference type="ARBA" id="ARBA00022729"/>
    </source>
</evidence>
<keyword evidence="5" id="KW-0378">Hydrolase</keyword>
<feature type="domain" description="Sulfatase N-terminal" evidence="7">
    <location>
        <begin position="23"/>
        <end position="362"/>
    </location>
</feature>
<evidence type="ECO:0000259" key="7">
    <source>
        <dbReference type="Pfam" id="PF00884"/>
    </source>
</evidence>
<dbReference type="PROSITE" id="PS00149">
    <property type="entry name" value="SULFATASE_2"/>
    <property type="match status" value="1"/>
</dbReference>
<evidence type="ECO:0000313" key="9">
    <source>
        <dbReference type="Proteomes" id="UP001165366"/>
    </source>
</evidence>
<keyword evidence="4" id="KW-0732">Signal</keyword>
<dbReference type="InterPro" id="IPR000917">
    <property type="entry name" value="Sulfatase_N"/>
</dbReference>
<keyword evidence="9" id="KW-1185">Reference proteome</keyword>
<protein>
    <submittedName>
        <fullName evidence="8">Sulfatase</fullName>
    </submittedName>
</protein>
<comment type="similarity">
    <text evidence="2">Belongs to the sulfatase family.</text>
</comment>
<accession>A0ABS9KJB1</accession>
<sequence>MHLFLFCSGLMELDAKATTHEKPNIIFILADDLGISDVNSFDPLERSFYETPNIDKLAKEGMRFMQAYTNAANCAPTRAAMISGQYFPNQPIYHVGRPGAGRVEPGEMTSAENADELPLEKITDAEMLQQAGYSTAFVGKWHVGSPPQFGPQQQGYQVNVGGSGHGNPSRWDGGYFEPNNNPQINDAKEGEYLTDYLTRKAIDYIIDNREGPFYLNLSFYTPHWPLQAPENVIEKYNQKAKDGGHYNATYAAMIESFDTNIGKIMDTLEELEIADNTVIIFMSDNGGIGGYEYIKDRPESDNITVSGVTDNRPYRGGKTTYYEGGIRTPLIIRWPGKIKPGITTDEPVIGLDLYPTYLEMAGLEEPEDYPLDGVSLTSLFENPGVSLDREALYWHFPGYPNSRWRTGPVSAIRSGPWKLLKFYETDHVELYNLQGDLGEQNNLTEQMPDQTIQLKEKLENWLKETNAPLPTWPDN</sequence>
<comment type="cofactor">
    <cofactor evidence="1">
        <name>Ca(2+)</name>
        <dbReference type="ChEBI" id="CHEBI:29108"/>
    </cofactor>
</comment>
<dbReference type="InterPro" id="IPR024607">
    <property type="entry name" value="Sulfatase_CS"/>
</dbReference>
<dbReference type="Proteomes" id="UP001165366">
    <property type="component" value="Unassembled WGS sequence"/>
</dbReference>
<reference evidence="8" key="2">
    <citation type="submission" date="2024-05" db="EMBL/GenBank/DDBJ databases">
        <title>Rhodohalobacter halophilus gen. nov., sp. nov., a moderately halophilic member of the family Balneolaceae.</title>
        <authorList>
            <person name="Xia J."/>
        </authorList>
    </citation>
    <scope>NUCLEOTIDE SEQUENCE</scope>
    <source>
        <strain evidence="8">WB101</strain>
    </source>
</reference>
<dbReference type="PANTHER" id="PTHR42693:SF42">
    <property type="entry name" value="ARYLSULFATASE G"/>
    <property type="match status" value="1"/>
</dbReference>
<dbReference type="CDD" id="cd16144">
    <property type="entry name" value="ARS_like"/>
    <property type="match status" value="1"/>
</dbReference>
<evidence type="ECO:0000256" key="3">
    <source>
        <dbReference type="ARBA" id="ARBA00022723"/>
    </source>
</evidence>
<comment type="caution">
    <text evidence="8">The sequence shown here is derived from an EMBL/GenBank/DDBJ whole genome shotgun (WGS) entry which is preliminary data.</text>
</comment>
<evidence type="ECO:0000256" key="2">
    <source>
        <dbReference type="ARBA" id="ARBA00008779"/>
    </source>
</evidence>
<keyword evidence="6" id="KW-0106">Calcium</keyword>
<dbReference type="SUPFAM" id="SSF53649">
    <property type="entry name" value="Alkaline phosphatase-like"/>
    <property type="match status" value="1"/>
</dbReference>
<evidence type="ECO:0000313" key="8">
    <source>
        <dbReference type="EMBL" id="MCG2590938.1"/>
    </source>
</evidence>
<dbReference type="Pfam" id="PF00884">
    <property type="entry name" value="Sulfatase"/>
    <property type="match status" value="1"/>
</dbReference>
<name>A0ABS9KJB1_9BACT</name>
<dbReference type="InterPro" id="IPR050738">
    <property type="entry name" value="Sulfatase"/>
</dbReference>
<dbReference type="EMBL" id="JAKLWS010000050">
    <property type="protein sequence ID" value="MCG2590938.1"/>
    <property type="molecule type" value="Genomic_DNA"/>
</dbReference>
<reference evidence="8" key="1">
    <citation type="submission" date="2022-01" db="EMBL/GenBank/DDBJ databases">
        <authorList>
            <person name="Wang Y."/>
        </authorList>
    </citation>
    <scope>NUCLEOTIDE SEQUENCE</scope>
    <source>
        <strain evidence="8">WB101</strain>
    </source>
</reference>
<gene>
    <name evidence="8" type="ORF">L6773_20375</name>
</gene>
<evidence type="ECO:0000256" key="5">
    <source>
        <dbReference type="ARBA" id="ARBA00022801"/>
    </source>
</evidence>
<proteinExistence type="inferred from homology"/>
<organism evidence="8 9">
    <name type="scientific">Rhodohalobacter sulfatireducens</name>
    <dbReference type="NCBI Taxonomy" id="2911366"/>
    <lineage>
        <taxon>Bacteria</taxon>
        <taxon>Pseudomonadati</taxon>
        <taxon>Balneolota</taxon>
        <taxon>Balneolia</taxon>
        <taxon>Balneolales</taxon>
        <taxon>Balneolaceae</taxon>
        <taxon>Rhodohalobacter</taxon>
    </lineage>
</organism>
<dbReference type="PANTHER" id="PTHR42693">
    <property type="entry name" value="ARYLSULFATASE FAMILY MEMBER"/>
    <property type="match status" value="1"/>
</dbReference>
<keyword evidence="3" id="KW-0479">Metal-binding</keyword>
<dbReference type="Gene3D" id="3.30.1120.10">
    <property type="match status" value="1"/>
</dbReference>